<organism evidence="2 3">
    <name type="scientific">Mycena belliarum</name>
    <dbReference type="NCBI Taxonomy" id="1033014"/>
    <lineage>
        <taxon>Eukaryota</taxon>
        <taxon>Fungi</taxon>
        <taxon>Dikarya</taxon>
        <taxon>Basidiomycota</taxon>
        <taxon>Agaricomycotina</taxon>
        <taxon>Agaricomycetes</taxon>
        <taxon>Agaricomycetidae</taxon>
        <taxon>Agaricales</taxon>
        <taxon>Marasmiineae</taxon>
        <taxon>Mycenaceae</taxon>
        <taxon>Mycena</taxon>
    </lineage>
</organism>
<name>A0AAD6XWV4_9AGAR</name>
<evidence type="ECO:0000313" key="3">
    <source>
        <dbReference type="Proteomes" id="UP001222325"/>
    </source>
</evidence>
<feature type="region of interest" description="Disordered" evidence="1">
    <location>
        <begin position="39"/>
        <end position="68"/>
    </location>
</feature>
<gene>
    <name evidence="2" type="ORF">B0H15DRAFT_797211</name>
</gene>
<evidence type="ECO:0000256" key="1">
    <source>
        <dbReference type="SAM" id="MobiDB-lite"/>
    </source>
</evidence>
<proteinExistence type="predicted"/>
<keyword evidence="3" id="KW-1185">Reference proteome</keyword>
<protein>
    <submittedName>
        <fullName evidence="2">Uncharacterized protein</fullName>
    </submittedName>
</protein>
<sequence>MFSKTTTTANTSTTPSTSRRSSWGGFDNIRSLLDSTKPASYRRCSLPDPPVRAADLQPTHQRRSSDSLRRALKDRWEFHASSGTSPLAFSGELDDGSEFDQQYVAVATNSDRNVGGNLTAEATFIPVAVEVPVARKGLLQHLRIFAPKPLYIVAFDLLKPVELSPTAVDLEFPDLAADSEPSKLRITPPEALRVRFVVPAPPPPEKDEEPAWSDFMYPMRIF</sequence>
<dbReference type="EMBL" id="JARJCN010000008">
    <property type="protein sequence ID" value="KAJ7098494.1"/>
    <property type="molecule type" value="Genomic_DNA"/>
</dbReference>
<dbReference type="AlphaFoldDB" id="A0AAD6XWV4"/>
<dbReference type="Proteomes" id="UP001222325">
    <property type="component" value="Unassembled WGS sequence"/>
</dbReference>
<accession>A0AAD6XWV4</accession>
<feature type="region of interest" description="Disordered" evidence="1">
    <location>
        <begin position="1"/>
        <end position="23"/>
    </location>
</feature>
<comment type="caution">
    <text evidence="2">The sequence shown here is derived from an EMBL/GenBank/DDBJ whole genome shotgun (WGS) entry which is preliminary data.</text>
</comment>
<evidence type="ECO:0000313" key="2">
    <source>
        <dbReference type="EMBL" id="KAJ7098494.1"/>
    </source>
</evidence>
<feature type="compositionally biased region" description="Low complexity" evidence="1">
    <location>
        <begin position="1"/>
        <end position="22"/>
    </location>
</feature>
<reference evidence="2" key="1">
    <citation type="submission" date="2023-03" db="EMBL/GenBank/DDBJ databases">
        <title>Massive genome expansion in bonnet fungi (Mycena s.s.) driven by repeated elements and novel gene families across ecological guilds.</title>
        <authorList>
            <consortium name="Lawrence Berkeley National Laboratory"/>
            <person name="Harder C.B."/>
            <person name="Miyauchi S."/>
            <person name="Viragh M."/>
            <person name="Kuo A."/>
            <person name="Thoen E."/>
            <person name="Andreopoulos B."/>
            <person name="Lu D."/>
            <person name="Skrede I."/>
            <person name="Drula E."/>
            <person name="Henrissat B."/>
            <person name="Morin E."/>
            <person name="Kohler A."/>
            <person name="Barry K."/>
            <person name="LaButti K."/>
            <person name="Morin E."/>
            <person name="Salamov A."/>
            <person name="Lipzen A."/>
            <person name="Mereny Z."/>
            <person name="Hegedus B."/>
            <person name="Baldrian P."/>
            <person name="Stursova M."/>
            <person name="Weitz H."/>
            <person name="Taylor A."/>
            <person name="Grigoriev I.V."/>
            <person name="Nagy L.G."/>
            <person name="Martin F."/>
            <person name="Kauserud H."/>
        </authorList>
    </citation>
    <scope>NUCLEOTIDE SEQUENCE</scope>
    <source>
        <strain evidence="2">CBHHK173m</strain>
    </source>
</reference>